<dbReference type="OrthoDB" id="448946at2759"/>
<protein>
    <submittedName>
        <fullName evidence="2">Uncharacterized protein</fullName>
    </submittedName>
</protein>
<dbReference type="AlphaFoldDB" id="A0A9Q1KKH3"/>
<comment type="caution">
    <text evidence="2">The sequence shown here is derived from an EMBL/GenBank/DDBJ whole genome shotgun (WGS) entry which is preliminary data.</text>
</comment>
<proteinExistence type="predicted"/>
<organism evidence="2 3">
    <name type="scientific">Carnegiea gigantea</name>
    <dbReference type="NCBI Taxonomy" id="171969"/>
    <lineage>
        <taxon>Eukaryota</taxon>
        <taxon>Viridiplantae</taxon>
        <taxon>Streptophyta</taxon>
        <taxon>Embryophyta</taxon>
        <taxon>Tracheophyta</taxon>
        <taxon>Spermatophyta</taxon>
        <taxon>Magnoliopsida</taxon>
        <taxon>eudicotyledons</taxon>
        <taxon>Gunneridae</taxon>
        <taxon>Pentapetalae</taxon>
        <taxon>Caryophyllales</taxon>
        <taxon>Cactineae</taxon>
        <taxon>Cactaceae</taxon>
        <taxon>Cactoideae</taxon>
        <taxon>Echinocereeae</taxon>
        <taxon>Carnegiea</taxon>
    </lineage>
</organism>
<evidence type="ECO:0000256" key="1">
    <source>
        <dbReference type="SAM" id="MobiDB-lite"/>
    </source>
</evidence>
<evidence type="ECO:0000313" key="2">
    <source>
        <dbReference type="EMBL" id="KAJ8444907.1"/>
    </source>
</evidence>
<sequence>MSAKALLPVAIYHHPSFDRRSLPLPSLSCIFSSFKFFLFKPQNSLQTHFLLHPIPQSSALPSNNSTPLATKSVSAKKPGSSDPELRAVLELATNSELFELEEILFGPSYFSPMLKSISSGVKFDRFMIEEDFEEREQFINVLESRFLYLAADARSTLREKHLWADALRQEESRECLTVLHGCHTITPSFVHYHGDPIMCERETVRGWRPSYRNVLLDVRKVLSIPCSRKLPTEDLETGCKSCALTAFDMSVQFFNPETRKQGSQLVALLKISEMVSSRLSRTMLLEAVKRKIGSEAIKKVNLKCSANVCCKSDHLANGAMAI</sequence>
<gene>
    <name evidence="2" type="ORF">Cgig2_015253</name>
</gene>
<evidence type="ECO:0000313" key="3">
    <source>
        <dbReference type="Proteomes" id="UP001153076"/>
    </source>
</evidence>
<keyword evidence="3" id="KW-1185">Reference proteome</keyword>
<reference evidence="2" key="1">
    <citation type="submission" date="2022-04" db="EMBL/GenBank/DDBJ databases">
        <title>Carnegiea gigantea Genome sequencing and assembly v2.</title>
        <authorList>
            <person name="Copetti D."/>
            <person name="Sanderson M.J."/>
            <person name="Burquez A."/>
            <person name="Wojciechowski M.F."/>
        </authorList>
    </citation>
    <scope>NUCLEOTIDE SEQUENCE</scope>
    <source>
        <strain evidence="2">SGP5-SGP5p</strain>
        <tissue evidence="2">Aerial part</tissue>
    </source>
</reference>
<name>A0A9Q1KKH3_9CARY</name>
<feature type="region of interest" description="Disordered" evidence="1">
    <location>
        <begin position="61"/>
        <end position="81"/>
    </location>
</feature>
<dbReference type="Proteomes" id="UP001153076">
    <property type="component" value="Unassembled WGS sequence"/>
</dbReference>
<dbReference type="PANTHER" id="PTHR37203">
    <property type="match status" value="1"/>
</dbReference>
<dbReference type="EMBL" id="JAKOGI010000083">
    <property type="protein sequence ID" value="KAJ8444907.1"/>
    <property type="molecule type" value="Genomic_DNA"/>
</dbReference>
<accession>A0A9Q1KKH3</accession>
<feature type="compositionally biased region" description="Polar residues" evidence="1">
    <location>
        <begin position="61"/>
        <end position="73"/>
    </location>
</feature>
<dbReference type="PANTHER" id="PTHR37203:SF3">
    <property type="entry name" value="SLR0975 PROTEIN"/>
    <property type="match status" value="1"/>
</dbReference>